<feature type="domain" description="BHLH" evidence="8">
    <location>
        <begin position="1"/>
        <end position="34"/>
    </location>
</feature>
<keyword evidence="4" id="KW-0804">Transcription</keyword>
<dbReference type="AlphaFoldDB" id="A0AAJ7U271"/>
<evidence type="ECO:0000313" key="9">
    <source>
        <dbReference type="Proteomes" id="UP001318040"/>
    </source>
</evidence>
<evidence type="ECO:0000256" key="2">
    <source>
        <dbReference type="ARBA" id="ARBA00023015"/>
    </source>
</evidence>
<proteinExistence type="predicted"/>
<dbReference type="CDD" id="cd00130">
    <property type="entry name" value="PAS"/>
    <property type="match status" value="2"/>
</dbReference>
<feature type="compositionally biased region" description="Low complexity" evidence="6">
    <location>
        <begin position="61"/>
        <end position="75"/>
    </location>
</feature>
<dbReference type="PANTHER" id="PTHR10649">
    <property type="entry name" value="ARYL HYDROCARBON RECEPTOR"/>
    <property type="match status" value="1"/>
</dbReference>
<feature type="compositionally biased region" description="Polar residues" evidence="6">
    <location>
        <begin position="499"/>
        <end position="518"/>
    </location>
</feature>
<dbReference type="GO" id="GO:0000976">
    <property type="term" value="F:transcription cis-regulatory region binding"/>
    <property type="evidence" value="ECO:0007669"/>
    <property type="project" value="TreeGrafter"/>
</dbReference>
<feature type="domain" description="PAS" evidence="7">
    <location>
        <begin position="221"/>
        <end position="277"/>
    </location>
</feature>
<keyword evidence="3" id="KW-0238">DNA-binding</keyword>
<name>A0AAJ7U271_PETMA</name>
<dbReference type="SMART" id="SM00091">
    <property type="entry name" value="PAS"/>
    <property type="match status" value="1"/>
</dbReference>
<dbReference type="GO" id="GO:0006805">
    <property type="term" value="P:xenobiotic metabolic process"/>
    <property type="evidence" value="ECO:0007669"/>
    <property type="project" value="InterPro"/>
</dbReference>
<dbReference type="InterPro" id="IPR000014">
    <property type="entry name" value="PAS"/>
</dbReference>
<evidence type="ECO:0000256" key="4">
    <source>
        <dbReference type="ARBA" id="ARBA00023163"/>
    </source>
</evidence>
<keyword evidence="2" id="KW-0805">Transcription regulation</keyword>
<dbReference type="GO" id="GO:0004879">
    <property type="term" value="F:nuclear receptor activity"/>
    <property type="evidence" value="ECO:0007669"/>
    <property type="project" value="TreeGrafter"/>
</dbReference>
<evidence type="ECO:0000256" key="1">
    <source>
        <dbReference type="ARBA" id="ARBA00004123"/>
    </source>
</evidence>
<accession>A0AAJ7U271</accession>
<dbReference type="Pfam" id="PF00989">
    <property type="entry name" value="PAS"/>
    <property type="match status" value="1"/>
</dbReference>
<evidence type="ECO:0000259" key="7">
    <source>
        <dbReference type="PROSITE" id="PS50112"/>
    </source>
</evidence>
<evidence type="ECO:0000256" key="6">
    <source>
        <dbReference type="SAM" id="MobiDB-lite"/>
    </source>
</evidence>
<dbReference type="SUPFAM" id="SSF55785">
    <property type="entry name" value="PYP-like sensor domain (PAS domain)"/>
    <property type="match status" value="2"/>
</dbReference>
<keyword evidence="9" id="KW-1185">Reference proteome</keyword>
<dbReference type="InterPro" id="IPR035965">
    <property type="entry name" value="PAS-like_dom_sf"/>
</dbReference>
<dbReference type="RefSeq" id="XP_032828463.1">
    <property type="nucleotide sequence ID" value="XM_032972572.1"/>
</dbReference>
<dbReference type="GO" id="GO:0046983">
    <property type="term" value="F:protein dimerization activity"/>
    <property type="evidence" value="ECO:0007669"/>
    <property type="project" value="InterPro"/>
</dbReference>
<organism evidence="9 10">
    <name type="scientific">Petromyzon marinus</name>
    <name type="common">Sea lamprey</name>
    <dbReference type="NCBI Taxonomy" id="7757"/>
    <lineage>
        <taxon>Eukaryota</taxon>
        <taxon>Metazoa</taxon>
        <taxon>Chordata</taxon>
        <taxon>Craniata</taxon>
        <taxon>Vertebrata</taxon>
        <taxon>Cyclostomata</taxon>
        <taxon>Hyperoartia</taxon>
        <taxon>Petromyzontiformes</taxon>
        <taxon>Petromyzontidae</taxon>
        <taxon>Petromyzon</taxon>
    </lineage>
</organism>
<gene>
    <name evidence="10" type="primary">LOC116952894</name>
</gene>
<feature type="region of interest" description="Disordered" evidence="6">
    <location>
        <begin position="499"/>
        <end position="637"/>
    </location>
</feature>
<keyword evidence="5" id="KW-0539">Nucleus</keyword>
<evidence type="ECO:0000259" key="8">
    <source>
        <dbReference type="PROSITE" id="PS50888"/>
    </source>
</evidence>
<protein>
    <submittedName>
        <fullName evidence="10">Aryl hydrocarbon receptor repressor-like isoform X1</fullName>
    </submittedName>
</protein>
<feature type="region of interest" description="Disordered" evidence="6">
    <location>
        <begin position="169"/>
        <end position="199"/>
    </location>
</feature>
<feature type="region of interest" description="Disordered" evidence="6">
    <location>
        <begin position="41"/>
        <end position="86"/>
    </location>
</feature>
<dbReference type="KEGG" id="pmrn:116952894"/>
<dbReference type="InterPro" id="IPR013767">
    <property type="entry name" value="PAS_fold"/>
</dbReference>
<evidence type="ECO:0000256" key="3">
    <source>
        <dbReference type="ARBA" id="ARBA00023125"/>
    </source>
</evidence>
<sequence>MEDLAAALPLPPAAITKLDKLSVLRLSVGYLRARAFFQQLDTTGRSSPPPPDQTLTNAIDSGSSSTSSSNSSSPSAQQLEFVPFPPREQLLPEEQLPSDECHFRRHEEPWNSHLAVVVPADCPAASSPPLFAPRRPSPTSSSRRPSSSPADEADAVPGSVAEAGLATVEEEALPASPPPPSPLTRRGKEEQEEEGRAVVPCEGGGRLVLPPFPGLIDPEMLLESMSGVLLVIMADGTVFYVSQNIQQYLGFNQTDVILESVFDLIHADDRAAFQARLCWEETERCDSGAQSTAVTEQQRNFSCRFRCLLDNNSGFMMLQVQGKLKRLGSGGVGSLGAGGGGPALFALAVPQNPMLPTELRLWNIIFTTKHKLDFSTLSLDSKARLVMGYTSVEFRRRKAVNFQHLGDMLYLKANNLILMKNGESEPVVFRLLSKQGKWLWVKASARIIYRKGKADFIIATQFLLRDEEGEYYLKNRNPECKFDVTGEAIDVSQIPPINSQQPKAKLCRTSSDNRSISGGNKAGQELTKRLTSKAKKTDRPKNGTCVTAETPLTLRDTKTSPYIGKSAQEKRDIYHRAGTFPSSLSSSSSPDSSESFPSEWEERLTDSSTLPDDALARGSPPGRGLSEGVPGLGLRDGASGQLGLVEHAGKEERDRGFLSLLNSRHDMTGLDVVEMLGMDTMEALDEGDITGSDRVSMDEVLEGVLRDMDGAVGRSDEEALLHPSLVEGLPPSVWMFLQSMDQATATRCEQTVPQLSPEGPTSESPSDERLDVISGTDVDPSLELPEDLGPLKSTVRALNTCPVRGIIKERN</sequence>
<dbReference type="Pfam" id="PF14598">
    <property type="entry name" value="PAS_11"/>
    <property type="match status" value="1"/>
</dbReference>
<reference evidence="10" key="1">
    <citation type="submission" date="2025-08" db="UniProtKB">
        <authorList>
            <consortium name="RefSeq"/>
        </authorList>
    </citation>
    <scope>IDENTIFICATION</scope>
    <source>
        <tissue evidence="10">Sperm</tissue>
    </source>
</reference>
<evidence type="ECO:0000256" key="5">
    <source>
        <dbReference type="ARBA" id="ARBA00023242"/>
    </source>
</evidence>
<dbReference type="InterPro" id="IPR011598">
    <property type="entry name" value="bHLH_dom"/>
</dbReference>
<feature type="region of interest" description="Disordered" evidence="6">
    <location>
        <begin position="749"/>
        <end position="787"/>
    </location>
</feature>
<evidence type="ECO:0000313" key="10">
    <source>
        <dbReference type="RefSeq" id="XP_032828463.1"/>
    </source>
</evidence>
<comment type="subcellular location">
    <subcellularLocation>
        <location evidence="1">Nucleus</location>
    </subcellularLocation>
</comment>
<feature type="compositionally biased region" description="Low complexity" evidence="6">
    <location>
        <begin position="581"/>
        <end position="598"/>
    </location>
</feature>
<dbReference type="InterPro" id="IPR039091">
    <property type="entry name" value="AHR/AHRR"/>
</dbReference>
<dbReference type="Gene3D" id="3.30.450.20">
    <property type="entry name" value="PAS domain"/>
    <property type="match status" value="2"/>
</dbReference>
<dbReference type="PROSITE" id="PS50888">
    <property type="entry name" value="BHLH"/>
    <property type="match status" value="1"/>
</dbReference>
<feature type="region of interest" description="Disordered" evidence="6">
    <location>
        <begin position="127"/>
        <end position="156"/>
    </location>
</feature>
<dbReference type="PANTHER" id="PTHR10649:SF12">
    <property type="entry name" value="SPINELESS, ISOFORM C"/>
    <property type="match status" value="1"/>
</dbReference>
<dbReference type="Proteomes" id="UP001318040">
    <property type="component" value="Chromosome 49"/>
</dbReference>
<dbReference type="GO" id="GO:0005634">
    <property type="term" value="C:nucleus"/>
    <property type="evidence" value="ECO:0007669"/>
    <property type="project" value="UniProtKB-SubCell"/>
</dbReference>
<feature type="compositionally biased region" description="Polar residues" evidence="6">
    <location>
        <begin position="749"/>
        <end position="764"/>
    </location>
</feature>
<dbReference type="GO" id="GO:0034751">
    <property type="term" value="C:aryl hydrocarbon receptor complex"/>
    <property type="evidence" value="ECO:0007669"/>
    <property type="project" value="TreeGrafter"/>
</dbReference>
<dbReference type="PROSITE" id="PS50112">
    <property type="entry name" value="PAS"/>
    <property type="match status" value="1"/>
</dbReference>
<feature type="compositionally biased region" description="Low complexity" evidence="6">
    <location>
        <begin position="133"/>
        <end position="149"/>
    </location>
</feature>